<protein>
    <submittedName>
        <fullName evidence="3">Uncharacterized protein</fullName>
    </submittedName>
</protein>
<evidence type="ECO:0000313" key="3">
    <source>
        <dbReference type="EMBL" id="GBG72806.1"/>
    </source>
</evidence>
<feature type="compositionally biased region" description="Basic and acidic residues" evidence="1">
    <location>
        <begin position="381"/>
        <end position="390"/>
    </location>
</feature>
<dbReference type="Gramene" id="GBG72806">
    <property type="protein sequence ID" value="GBG72806"/>
    <property type="gene ID" value="CBR_g12374"/>
</dbReference>
<proteinExistence type="predicted"/>
<evidence type="ECO:0000313" key="4">
    <source>
        <dbReference type="Proteomes" id="UP000265515"/>
    </source>
</evidence>
<sequence length="445" mass="49024">MENPGQRDPDWERRIVSGSDLALANRVERGAGGGRGEELAPAGLGLSDVAVFGVYYLLRLFDLVRHSQLSSSLPSVVAVIAVAICGTVAVSVAFAAIAALAIAVVAIAIALEMERVGHLQRPEELYRRVSASWFTWSLMRMTMLVSWAGKHILSSPPDQETAQGKYVVMQLLKERVEDVLQNLQLIDGSTVPSDCIVTMEKFVKACGSYEEANLVLSYLILDRKAQRFTAQGRDSIEGLKFTVRAAKNGAVSENDRRILVLHHTASLLQHRYDNLGQRAEESRLAASAAAKVKDKVAALRHLRRYKSLASNRESCLRFLEKIEHVLGVISEAETSKQDVYSVRVKPRTYSAGMPAMPDEELDALEEEFAQLEAQLMPHRKETVVGEEKPEQPTAALSVMEDAVEQKSTAAAITKEFEEKRARPAPQHTSSVEVDDVQNKRIPALA</sequence>
<name>A0A388KRY6_CHABU</name>
<organism evidence="3 4">
    <name type="scientific">Chara braunii</name>
    <name type="common">Braun's stonewort</name>
    <dbReference type="NCBI Taxonomy" id="69332"/>
    <lineage>
        <taxon>Eukaryota</taxon>
        <taxon>Viridiplantae</taxon>
        <taxon>Streptophyta</taxon>
        <taxon>Charophyceae</taxon>
        <taxon>Charales</taxon>
        <taxon>Characeae</taxon>
        <taxon>Chara</taxon>
    </lineage>
</organism>
<keyword evidence="2" id="KW-0472">Membrane</keyword>
<feature type="transmembrane region" description="Helical" evidence="2">
    <location>
        <begin position="39"/>
        <end position="58"/>
    </location>
</feature>
<keyword evidence="2" id="KW-0812">Transmembrane</keyword>
<comment type="caution">
    <text evidence="3">The sequence shown here is derived from an EMBL/GenBank/DDBJ whole genome shotgun (WGS) entry which is preliminary data.</text>
</comment>
<keyword evidence="2" id="KW-1133">Transmembrane helix</keyword>
<evidence type="ECO:0000256" key="2">
    <source>
        <dbReference type="SAM" id="Phobius"/>
    </source>
</evidence>
<reference evidence="3 4" key="1">
    <citation type="journal article" date="2018" name="Cell">
        <title>The Chara Genome: Secondary Complexity and Implications for Plant Terrestrialization.</title>
        <authorList>
            <person name="Nishiyama T."/>
            <person name="Sakayama H."/>
            <person name="Vries J.D."/>
            <person name="Buschmann H."/>
            <person name="Saint-Marcoux D."/>
            <person name="Ullrich K.K."/>
            <person name="Haas F.B."/>
            <person name="Vanderstraeten L."/>
            <person name="Becker D."/>
            <person name="Lang D."/>
            <person name="Vosolsobe S."/>
            <person name="Rombauts S."/>
            <person name="Wilhelmsson P.K.I."/>
            <person name="Janitza P."/>
            <person name="Kern R."/>
            <person name="Heyl A."/>
            <person name="Rumpler F."/>
            <person name="Villalobos L.I.A.C."/>
            <person name="Clay J.M."/>
            <person name="Skokan R."/>
            <person name="Toyoda A."/>
            <person name="Suzuki Y."/>
            <person name="Kagoshima H."/>
            <person name="Schijlen E."/>
            <person name="Tajeshwar N."/>
            <person name="Catarino B."/>
            <person name="Hetherington A.J."/>
            <person name="Saltykova A."/>
            <person name="Bonnot C."/>
            <person name="Breuninger H."/>
            <person name="Symeonidi A."/>
            <person name="Radhakrishnan G.V."/>
            <person name="Van Nieuwerburgh F."/>
            <person name="Deforce D."/>
            <person name="Chang C."/>
            <person name="Karol K.G."/>
            <person name="Hedrich R."/>
            <person name="Ulvskov P."/>
            <person name="Glockner G."/>
            <person name="Delwiche C.F."/>
            <person name="Petrasek J."/>
            <person name="Van de Peer Y."/>
            <person name="Friml J."/>
            <person name="Beilby M."/>
            <person name="Dolan L."/>
            <person name="Kohara Y."/>
            <person name="Sugano S."/>
            <person name="Fujiyama A."/>
            <person name="Delaux P.-M."/>
            <person name="Quint M."/>
            <person name="TheiBen G."/>
            <person name="Hagemann M."/>
            <person name="Harholt J."/>
            <person name="Dunand C."/>
            <person name="Zachgo S."/>
            <person name="Langdale J."/>
            <person name="Maumus F."/>
            <person name="Straeten D.V.D."/>
            <person name="Gould S.B."/>
            <person name="Rensing S.A."/>
        </authorList>
    </citation>
    <scope>NUCLEOTIDE SEQUENCE [LARGE SCALE GENOMIC DNA]</scope>
    <source>
        <strain evidence="3 4">S276</strain>
    </source>
</reference>
<evidence type="ECO:0000256" key="1">
    <source>
        <dbReference type="SAM" id="MobiDB-lite"/>
    </source>
</evidence>
<gene>
    <name evidence="3" type="ORF">CBR_g12374</name>
</gene>
<feature type="region of interest" description="Disordered" evidence="1">
    <location>
        <begin position="381"/>
        <end position="445"/>
    </location>
</feature>
<accession>A0A388KRY6</accession>
<feature type="transmembrane region" description="Helical" evidence="2">
    <location>
        <begin position="78"/>
        <end position="111"/>
    </location>
</feature>
<dbReference type="Proteomes" id="UP000265515">
    <property type="component" value="Unassembled WGS sequence"/>
</dbReference>
<dbReference type="EMBL" id="BFEA01000172">
    <property type="protein sequence ID" value="GBG72806.1"/>
    <property type="molecule type" value="Genomic_DNA"/>
</dbReference>
<dbReference type="AlphaFoldDB" id="A0A388KRY6"/>
<dbReference type="OrthoDB" id="10250120at2759"/>
<keyword evidence="4" id="KW-1185">Reference proteome</keyword>